<dbReference type="Proteomes" id="UP000276133">
    <property type="component" value="Unassembled WGS sequence"/>
</dbReference>
<proteinExistence type="predicted"/>
<reference evidence="2 3" key="1">
    <citation type="journal article" date="2018" name="Sci. Rep.">
        <title>Genomic signatures of local adaptation to the degree of environmental predictability in rotifers.</title>
        <authorList>
            <person name="Franch-Gras L."/>
            <person name="Hahn C."/>
            <person name="Garcia-Roger E.M."/>
            <person name="Carmona M.J."/>
            <person name="Serra M."/>
            <person name="Gomez A."/>
        </authorList>
    </citation>
    <scope>NUCLEOTIDE SEQUENCE [LARGE SCALE GENOMIC DNA]</scope>
    <source>
        <strain evidence="2">HYR1</strain>
    </source>
</reference>
<comment type="caution">
    <text evidence="2">The sequence shown here is derived from an EMBL/GenBank/DDBJ whole genome shotgun (WGS) entry which is preliminary data.</text>
</comment>
<gene>
    <name evidence="2" type="ORF">BpHYR1_045236</name>
</gene>
<feature type="region of interest" description="Disordered" evidence="1">
    <location>
        <begin position="40"/>
        <end position="66"/>
    </location>
</feature>
<name>A0A3M7SGA5_BRAPC</name>
<keyword evidence="3" id="KW-1185">Reference proteome</keyword>
<feature type="compositionally biased region" description="Basic and acidic residues" evidence="1">
    <location>
        <begin position="46"/>
        <end position="66"/>
    </location>
</feature>
<feature type="non-terminal residue" evidence="2">
    <location>
        <position position="111"/>
    </location>
</feature>
<accession>A0A3M7SGA5</accession>
<feature type="region of interest" description="Disordered" evidence="1">
    <location>
        <begin position="91"/>
        <end position="111"/>
    </location>
</feature>
<evidence type="ECO:0000256" key="1">
    <source>
        <dbReference type="SAM" id="MobiDB-lite"/>
    </source>
</evidence>
<evidence type="ECO:0000313" key="3">
    <source>
        <dbReference type="Proteomes" id="UP000276133"/>
    </source>
</evidence>
<protein>
    <submittedName>
        <fullName evidence="2">Uncharacterized protein</fullName>
    </submittedName>
</protein>
<organism evidence="2 3">
    <name type="scientific">Brachionus plicatilis</name>
    <name type="common">Marine rotifer</name>
    <name type="synonym">Brachionus muelleri</name>
    <dbReference type="NCBI Taxonomy" id="10195"/>
    <lineage>
        <taxon>Eukaryota</taxon>
        <taxon>Metazoa</taxon>
        <taxon>Spiralia</taxon>
        <taxon>Gnathifera</taxon>
        <taxon>Rotifera</taxon>
        <taxon>Eurotatoria</taxon>
        <taxon>Monogononta</taxon>
        <taxon>Pseudotrocha</taxon>
        <taxon>Ploima</taxon>
        <taxon>Brachionidae</taxon>
        <taxon>Brachionus</taxon>
    </lineage>
</organism>
<evidence type="ECO:0000313" key="2">
    <source>
        <dbReference type="EMBL" id="RNA34823.1"/>
    </source>
</evidence>
<dbReference type="EMBL" id="REGN01001408">
    <property type="protein sequence ID" value="RNA34823.1"/>
    <property type="molecule type" value="Genomic_DNA"/>
</dbReference>
<sequence>MIQKSNKTKTSAWFQIKFIFKIKKALGRLFFDIYAKSNNKKQNKKNTNEMQRKEEKDDKDNDQKGINEKFVEIQLKNIELLTQKKIKDYELTEKNKRNEKEEDKQASIEQT</sequence>
<dbReference type="AlphaFoldDB" id="A0A3M7SGA5"/>